<name>A0A1Y3PAM2_9PSED</name>
<accession>A0A1Y3PAM2</accession>
<keyword evidence="2" id="KW-1185">Reference proteome</keyword>
<evidence type="ECO:0000313" key="2">
    <source>
        <dbReference type="Proteomes" id="UP000195440"/>
    </source>
</evidence>
<dbReference type="EMBL" id="LOHF01000001">
    <property type="protein sequence ID" value="OUM75631.1"/>
    <property type="molecule type" value="Genomic_DNA"/>
</dbReference>
<protein>
    <submittedName>
        <fullName evidence="1">Uncharacterized protein</fullName>
    </submittedName>
</protein>
<reference evidence="1 2" key="1">
    <citation type="journal article" date="2017" name="Syst. Appl. Microbiol.">
        <title>Pseudomonas caspiana sp. nov., a citrus pathogen in the Pseudomonas syringae phylogenetic group.</title>
        <authorList>
            <person name="Busquets A."/>
            <person name="Gomila M."/>
            <person name="Beiki F."/>
            <person name="Mulet M."/>
            <person name="Rahimian H."/>
            <person name="Garcia-Valdes E."/>
            <person name="Lalucat J."/>
        </authorList>
    </citation>
    <scope>NUCLEOTIDE SEQUENCE [LARGE SCALE GENOMIC DNA]</scope>
    <source>
        <strain evidence="1 2">FBF102</strain>
    </source>
</reference>
<proteinExistence type="predicted"/>
<comment type="caution">
    <text evidence="1">The sequence shown here is derived from an EMBL/GenBank/DDBJ whole genome shotgun (WGS) entry which is preliminary data.</text>
</comment>
<dbReference type="Proteomes" id="UP000195440">
    <property type="component" value="Unassembled WGS sequence"/>
</dbReference>
<gene>
    <name evidence="1" type="ORF">AUC60_00525</name>
</gene>
<evidence type="ECO:0000313" key="1">
    <source>
        <dbReference type="EMBL" id="OUM75631.1"/>
    </source>
</evidence>
<dbReference type="AlphaFoldDB" id="A0A1Y3PAM2"/>
<sequence length="111" mass="12630">MLVTDFVSVVQRGLLDRSISSEVYAQVPASCNYRLTYVAYRTWDIVPYLSSADLEIWDSEKRRLEAARYYLRGKGGLSMMKFQGTETKMAPVLDRLLKDMPAKCVIPGLTN</sequence>
<organism evidence="1 2">
    <name type="scientific">Pseudomonas caspiana</name>
    <dbReference type="NCBI Taxonomy" id="1451454"/>
    <lineage>
        <taxon>Bacteria</taxon>
        <taxon>Pseudomonadati</taxon>
        <taxon>Pseudomonadota</taxon>
        <taxon>Gammaproteobacteria</taxon>
        <taxon>Pseudomonadales</taxon>
        <taxon>Pseudomonadaceae</taxon>
        <taxon>Pseudomonas</taxon>
    </lineage>
</organism>